<proteinExistence type="predicted"/>
<dbReference type="RefSeq" id="XP_028465538.1">
    <property type="nucleotide sequence ID" value="XM_028607231.1"/>
</dbReference>
<gene>
    <name evidence="1" type="ORF">SODALDRAFT_204369</name>
</gene>
<reference evidence="1 2" key="1">
    <citation type="journal article" date="2018" name="Mol. Ecol.">
        <title>The obligate alkalophilic soda-lake fungus Sodiomyces alkalinus has shifted to a protein diet.</title>
        <authorList>
            <person name="Grum-Grzhimaylo A.A."/>
            <person name="Falkoski D.L."/>
            <person name="van den Heuvel J."/>
            <person name="Valero-Jimenez C.A."/>
            <person name="Min B."/>
            <person name="Choi I.G."/>
            <person name="Lipzen A."/>
            <person name="Daum C.G."/>
            <person name="Aanen D.K."/>
            <person name="Tsang A."/>
            <person name="Henrissat B."/>
            <person name="Bilanenko E.N."/>
            <person name="de Vries R.P."/>
            <person name="van Kan J.A.L."/>
            <person name="Grigoriev I.V."/>
            <person name="Debets A.J.M."/>
        </authorList>
    </citation>
    <scope>NUCLEOTIDE SEQUENCE [LARGE SCALE GENOMIC DNA]</scope>
    <source>
        <strain evidence="1 2">F11</strain>
    </source>
</reference>
<evidence type="ECO:0000313" key="1">
    <source>
        <dbReference type="EMBL" id="ROT37732.1"/>
    </source>
</evidence>
<accession>A0A3N2PT81</accession>
<keyword evidence="2" id="KW-1185">Reference proteome</keyword>
<dbReference type="GeneID" id="39575709"/>
<name>A0A3N2PT81_SODAK</name>
<dbReference type="AlphaFoldDB" id="A0A3N2PT81"/>
<evidence type="ECO:0000313" key="2">
    <source>
        <dbReference type="Proteomes" id="UP000272025"/>
    </source>
</evidence>
<dbReference type="EMBL" id="ML119057">
    <property type="protein sequence ID" value="ROT37732.1"/>
    <property type="molecule type" value="Genomic_DNA"/>
</dbReference>
<sequence length="73" mass="8343">MLLVVCPSHLHLAHLAHLVIYYRSICAYSVAGFPPTILNRPFFKSRSPSSLIPSIILHHLFSSKHLNYRKQTC</sequence>
<protein>
    <submittedName>
        <fullName evidence="1">Uncharacterized protein</fullName>
    </submittedName>
</protein>
<organism evidence="1 2">
    <name type="scientific">Sodiomyces alkalinus (strain CBS 110278 / VKM F-3762 / F11)</name>
    <name type="common">Alkaliphilic filamentous fungus</name>
    <dbReference type="NCBI Taxonomy" id="1314773"/>
    <lineage>
        <taxon>Eukaryota</taxon>
        <taxon>Fungi</taxon>
        <taxon>Dikarya</taxon>
        <taxon>Ascomycota</taxon>
        <taxon>Pezizomycotina</taxon>
        <taxon>Sordariomycetes</taxon>
        <taxon>Hypocreomycetidae</taxon>
        <taxon>Glomerellales</taxon>
        <taxon>Plectosphaerellaceae</taxon>
        <taxon>Sodiomyces</taxon>
    </lineage>
</organism>
<dbReference type="Proteomes" id="UP000272025">
    <property type="component" value="Unassembled WGS sequence"/>
</dbReference>